<evidence type="ECO:0000313" key="2">
    <source>
        <dbReference type="EMBL" id="ERK49089.1"/>
    </source>
</evidence>
<gene>
    <name evidence="2" type="ORF">HMPREF9015_01470</name>
</gene>
<feature type="transmembrane region" description="Helical" evidence="1">
    <location>
        <begin position="89"/>
        <end position="110"/>
    </location>
</feature>
<dbReference type="Proteomes" id="UP000016626">
    <property type="component" value="Unassembled WGS sequence"/>
</dbReference>
<feature type="transmembrane region" description="Helical" evidence="1">
    <location>
        <begin position="50"/>
        <end position="69"/>
    </location>
</feature>
<accession>U2PZD0</accession>
<protein>
    <submittedName>
        <fullName evidence="2">Uncharacterized protein</fullName>
    </submittedName>
</protein>
<keyword evidence="1" id="KW-1133">Transmembrane helix</keyword>
<dbReference type="AlphaFoldDB" id="U2PZD0"/>
<dbReference type="PATRIC" id="fig|888055.3.peg.1404"/>
<dbReference type="RefSeq" id="WP_021746296.1">
    <property type="nucleotide sequence ID" value="NZ_KI271405.1"/>
</dbReference>
<feature type="transmembrane region" description="Helical" evidence="1">
    <location>
        <begin position="12"/>
        <end position="30"/>
    </location>
</feature>
<dbReference type="HOGENOM" id="CLU_162598_0_0_0"/>
<dbReference type="EMBL" id="AWVM01000081">
    <property type="protein sequence ID" value="ERK49089.1"/>
    <property type="molecule type" value="Genomic_DNA"/>
</dbReference>
<comment type="caution">
    <text evidence="2">The sequence shown here is derived from an EMBL/GenBank/DDBJ whole genome shotgun (WGS) entry which is preliminary data.</text>
</comment>
<keyword evidence="1" id="KW-0472">Membrane</keyword>
<reference evidence="2 3" key="1">
    <citation type="submission" date="2013-06" db="EMBL/GenBank/DDBJ databases">
        <authorList>
            <person name="Weinstock G."/>
            <person name="Sodergren E."/>
            <person name="Lobos E.A."/>
            <person name="Fulton L."/>
            <person name="Fulton R."/>
            <person name="Courtney L."/>
            <person name="Fronick C."/>
            <person name="O'Laughlin M."/>
            <person name="Godfrey J."/>
            <person name="Wilson R.M."/>
            <person name="Miner T."/>
            <person name="Farmer C."/>
            <person name="Delehaunty K."/>
            <person name="Cordes M."/>
            <person name="Minx P."/>
            <person name="Tomlinson C."/>
            <person name="Chen J."/>
            <person name="Wollam A."/>
            <person name="Pepin K.H."/>
            <person name="Bhonagiri V."/>
            <person name="Zhang X."/>
            <person name="Warren W."/>
            <person name="Mitreva M."/>
            <person name="Mardis E.R."/>
            <person name="Wilson R.K."/>
        </authorList>
    </citation>
    <scope>NUCLEOTIDE SEQUENCE [LARGE SCALE GENOMIC DNA]</scope>
    <source>
        <strain evidence="2 3">F0279</strain>
    </source>
</reference>
<organism evidence="2 3">
    <name type="scientific">Leptotrichia wadei (strain F0279)</name>
    <dbReference type="NCBI Taxonomy" id="888055"/>
    <lineage>
        <taxon>Bacteria</taxon>
        <taxon>Fusobacteriati</taxon>
        <taxon>Fusobacteriota</taxon>
        <taxon>Fusobacteriia</taxon>
        <taxon>Fusobacteriales</taxon>
        <taxon>Leptotrichiaceae</taxon>
        <taxon>Leptotrichia</taxon>
    </lineage>
</organism>
<evidence type="ECO:0000256" key="1">
    <source>
        <dbReference type="SAM" id="Phobius"/>
    </source>
</evidence>
<evidence type="ECO:0000313" key="3">
    <source>
        <dbReference type="Proteomes" id="UP000016626"/>
    </source>
</evidence>
<name>U2PZD0_LEPWF</name>
<proteinExistence type="predicted"/>
<sequence>MMIKTLYKEKCLRYFIVPDIISIIIFWFDAPVDPLWILPYLLNNTIKNRFWNLPISWILFKIIIIYFSFKKLEKINRIKDKEKRKKYKIKLKIIIFFTHIIVLGIFIKFIDKIIFY</sequence>
<keyword evidence="1" id="KW-0812">Transmembrane</keyword>